<evidence type="ECO:0008006" key="3">
    <source>
        <dbReference type="Google" id="ProtNLM"/>
    </source>
</evidence>
<sequence length="419" mass="43562">MPRPRPTRPERRRRGDVLAAASLVVLLVTAAVLYWRQSPAANTTTVTASPAAATPPAPAVAVPQQLIEAWRAASGATAAPLVAGPVVVTADGSTVVGRDAATGTARWSYTRNVPLCAAAEGFGRVLALFHSGVGGGSGRDTDCGDLTELDATTGARVAQRNPDVRSGTRMISDGSFVAATGPEYLEVWRSDLVKTLEYGEVRTPEQPGRQPRPGCRYGSFAMAQGRLAVLERCASDAGDRLTVLKPDGQDATRPEVESSTLLPGSGAQILVVSADRAAVVLPDPARLLILDNTGTQVGLVPIDVPVTDLRSDPPGGVAPTTSDERRYYWWTGSRTVALDRTDLVPLWTLTGTLGPGAGYAGSLLVPVPGGVQVVNPVDGVVERTIPIDRGGWTGPVALAAQGSIVLEQRGTGLAALRPP</sequence>
<dbReference type="InterPro" id="IPR011047">
    <property type="entry name" value="Quinoprotein_ADH-like_sf"/>
</dbReference>
<evidence type="ECO:0000313" key="2">
    <source>
        <dbReference type="Proteomes" id="UP000321328"/>
    </source>
</evidence>
<dbReference type="SUPFAM" id="SSF50998">
    <property type="entry name" value="Quinoprotein alcohol dehydrogenase-like"/>
    <property type="match status" value="1"/>
</dbReference>
<dbReference type="InterPro" id="IPR015943">
    <property type="entry name" value="WD40/YVTN_repeat-like_dom_sf"/>
</dbReference>
<dbReference type="RefSeq" id="WP_051232302.1">
    <property type="nucleotide sequence ID" value="NZ_AUII01000003.1"/>
</dbReference>
<dbReference type="Proteomes" id="UP000321328">
    <property type="component" value="Unassembled WGS sequence"/>
</dbReference>
<dbReference type="OrthoDB" id="5182370at2"/>
<evidence type="ECO:0000313" key="1">
    <source>
        <dbReference type="EMBL" id="GEL19973.1"/>
    </source>
</evidence>
<reference evidence="1 2" key="1">
    <citation type="submission" date="2019-07" db="EMBL/GenBank/DDBJ databases">
        <title>Whole genome shotgun sequence of Pseudonocardia asaccharolytica NBRC 16224.</title>
        <authorList>
            <person name="Hosoyama A."/>
            <person name="Uohara A."/>
            <person name="Ohji S."/>
            <person name="Ichikawa N."/>
        </authorList>
    </citation>
    <scope>NUCLEOTIDE SEQUENCE [LARGE SCALE GENOMIC DNA]</scope>
    <source>
        <strain evidence="1 2">NBRC 16224</strain>
    </source>
</reference>
<name>A0A511D691_9PSEU</name>
<protein>
    <recommendedName>
        <fullName evidence="3">Pyrroloquinoline-quinone binding quinoprotein</fullName>
    </recommendedName>
</protein>
<organism evidence="1 2">
    <name type="scientific">Pseudonocardia asaccharolytica DSM 44247 = NBRC 16224</name>
    <dbReference type="NCBI Taxonomy" id="1123024"/>
    <lineage>
        <taxon>Bacteria</taxon>
        <taxon>Bacillati</taxon>
        <taxon>Actinomycetota</taxon>
        <taxon>Actinomycetes</taxon>
        <taxon>Pseudonocardiales</taxon>
        <taxon>Pseudonocardiaceae</taxon>
        <taxon>Pseudonocardia</taxon>
    </lineage>
</organism>
<comment type="caution">
    <text evidence="1">The sequence shown here is derived from an EMBL/GenBank/DDBJ whole genome shotgun (WGS) entry which is preliminary data.</text>
</comment>
<accession>A0A511D691</accession>
<dbReference type="EMBL" id="BJVI01000052">
    <property type="protein sequence ID" value="GEL19973.1"/>
    <property type="molecule type" value="Genomic_DNA"/>
</dbReference>
<dbReference type="STRING" id="1123024.GCA_000423625_00937"/>
<gene>
    <name evidence="1" type="ORF">PA7_38100</name>
</gene>
<dbReference type="AlphaFoldDB" id="A0A511D691"/>
<dbReference type="Gene3D" id="2.130.10.10">
    <property type="entry name" value="YVTN repeat-like/Quinoprotein amine dehydrogenase"/>
    <property type="match status" value="1"/>
</dbReference>
<keyword evidence="2" id="KW-1185">Reference proteome</keyword>
<proteinExistence type="predicted"/>